<organism evidence="3 4">
    <name type="scientific">Clostridium omnivorum</name>
    <dbReference type="NCBI Taxonomy" id="1604902"/>
    <lineage>
        <taxon>Bacteria</taxon>
        <taxon>Bacillati</taxon>
        <taxon>Bacillota</taxon>
        <taxon>Clostridia</taxon>
        <taxon>Eubacteriales</taxon>
        <taxon>Clostridiaceae</taxon>
        <taxon>Clostridium</taxon>
    </lineage>
</organism>
<dbReference type="PANTHER" id="PTHR21294:SF17">
    <property type="entry name" value="PROTEIN FIXA"/>
    <property type="match status" value="1"/>
</dbReference>
<name>A0ABQ5N978_9CLOT</name>
<dbReference type="Proteomes" id="UP001208567">
    <property type="component" value="Unassembled WGS sequence"/>
</dbReference>
<dbReference type="PANTHER" id="PTHR21294">
    <property type="entry name" value="ELECTRON TRANSFER FLAVOPROTEIN BETA-SUBUNIT"/>
    <property type="match status" value="1"/>
</dbReference>
<dbReference type="InterPro" id="IPR014729">
    <property type="entry name" value="Rossmann-like_a/b/a_fold"/>
</dbReference>
<proteinExistence type="predicted"/>
<dbReference type="Pfam" id="PF01012">
    <property type="entry name" value="ETF"/>
    <property type="match status" value="1"/>
</dbReference>
<gene>
    <name evidence="3" type="primary">etfB1</name>
    <name evidence="3" type="ORF">bsdE14_32220</name>
</gene>
<dbReference type="InterPro" id="IPR012255">
    <property type="entry name" value="ETF_b"/>
</dbReference>
<evidence type="ECO:0000313" key="3">
    <source>
        <dbReference type="EMBL" id="GLC31812.1"/>
    </source>
</evidence>
<protein>
    <recommendedName>
        <fullName evidence="1">Electron transfer flavoprotein small subunit</fullName>
    </recommendedName>
</protein>
<comment type="caution">
    <text evidence="3">The sequence shown here is derived from an EMBL/GenBank/DDBJ whole genome shotgun (WGS) entry which is preliminary data.</text>
</comment>
<feature type="domain" description="Electron transfer flavoprotein alpha/beta-subunit N-terminal" evidence="2">
    <location>
        <begin position="22"/>
        <end position="216"/>
    </location>
</feature>
<keyword evidence="4" id="KW-1185">Reference proteome</keyword>
<dbReference type="PIRSF" id="PIRSF000090">
    <property type="entry name" value="Beta-ETF"/>
    <property type="match status" value="1"/>
</dbReference>
<dbReference type="Gene3D" id="3.40.50.620">
    <property type="entry name" value="HUPs"/>
    <property type="match status" value="1"/>
</dbReference>
<dbReference type="RefSeq" id="WP_264851136.1">
    <property type="nucleotide sequence ID" value="NZ_BRXR01000001.1"/>
</dbReference>
<accession>A0ABQ5N978</accession>
<dbReference type="SMART" id="SM00893">
    <property type="entry name" value="ETF"/>
    <property type="match status" value="1"/>
</dbReference>
<dbReference type="EMBL" id="BRXR01000001">
    <property type="protein sequence ID" value="GLC31812.1"/>
    <property type="molecule type" value="Genomic_DNA"/>
</dbReference>
<evidence type="ECO:0000256" key="1">
    <source>
        <dbReference type="ARBA" id="ARBA00042002"/>
    </source>
</evidence>
<evidence type="ECO:0000259" key="2">
    <source>
        <dbReference type="SMART" id="SM00893"/>
    </source>
</evidence>
<evidence type="ECO:0000313" key="4">
    <source>
        <dbReference type="Proteomes" id="UP001208567"/>
    </source>
</evidence>
<reference evidence="3 4" key="1">
    <citation type="journal article" date="2024" name="Int. J. Syst. Evol. Microbiol.">
        <title>Clostridium omnivorum sp. nov., isolated from anoxic soil under the treatment of reductive soil disinfestation.</title>
        <authorList>
            <person name="Ueki A."/>
            <person name="Tonouchi A."/>
            <person name="Kaku N."/>
            <person name="Honma S."/>
            <person name="Ueki K."/>
        </authorList>
    </citation>
    <scope>NUCLEOTIDE SEQUENCE [LARGE SCALE GENOMIC DNA]</scope>
    <source>
        <strain evidence="3 4">E14</strain>
    </source>
</reference>
<dbReference type="InterPro" id="IPR014730">
    <property type="entry name" value="ETF_a/b_N"/>
</dbReference>
<dbReference type="SUPFAM" id="SSF52402">
    <property type="entry name" value="Adenine nucleotide alpha hydrolases-like"/>
    <property type="match status" value="1"/>
</dbReference>
<sequence>MKIICLCKFVPDVDNFKYDYEKNVLVRENVKLILNPDDACALAFALRIKEKYKDTFVEIVSMAPLSIIPYLEDLLRRNVDKATLISDRLYAGSDTYVTSKIIARYLEDEEYDFILTGTHSLDGDTAHIPSQIAELLQIAQLSNIVKVYEESLDNDSIVVQVDCEKNTTKYEIALPCVLSIGKESKYKLPFIKYKDLELDVKDRILVLSNEELGFSENEVGLEGSLTKVNRTYTKEFLKKEKVTVHNDDEGIEVVYKFLKDKGFV</sequence>